<feature type="transmembrane region" description="Helical" evidence="10">
    <location>
        <begin position="177"/>
        <end position="197"/>
    </location>
</feature>
<accession>A0ABN8NXL9</accession>
<keyword evidence="4 10" id="KW-1133">Transmembrane helix</keyword>
<evidence type="ECO:0000313" key="12">
    <source>
        <dbReference type="EMBL" id="CAH3121189.1"/>
    </source>
</evidence>
<dbReference type="PROSITE" id="PS50262">
    <property type="entry name" value="G_PROTEIN_RECEP_F1_2"/>
    <property type="match status" value="1"/>
</dbReference>
<feature type="transmembrane region" description="Helical" evidence="10">
    <location>
        <begin position="59"/>
        <end position="85"/>
    </location>
</feature>
<dbReference type="EMBL" id="CALNXK010000035">
    <property type="protein sequence ID" value="CAH3121189.1"/>
    <property type="molecule type" value="Genomic_DNA"/>
</dbReference>
<feature type="transmembrane region" description="Helical" evidence="10">
    <location>
        <begin position="289"/>
        <end position="311"/>
    </location>
</feature>
<gene>
    <name evidence="12" type="ORF">PLOB_00028467</name>
</gene>
<dbReference type="SMART" id="SM01381">
    <property type="entry name" value="7TM_GPCR_Srsx"/>
    <property type="match status" value="1"/>
</dbReference>
<keyword evidence="3 9" id="KW-0812">Transmembrane</keyword>
<evidence type="ECO:0000256" key="9">
    <source>
        <dbReference type="RuleBase" id="RU000688"/>
    </source>
</evidence>
<dbReference type="PROSITE" id="PS00237">
    <property type="entry name" value="G_PROTEIN_RECEP_F1_1"/>
    <property type="match status" value="1"/>
</dbReference>
<dbReference type="Gene3D" id="1.20.1070.10">
    <property type="entry name" value="Rhodopsin 7-helix transmembrane proteins"/>
    <property type="match status" value="1"/>
</dbReference>
<evidence type="ECO:0000313" key="13">
    <source>
        <dbReference type="Proteomes" id="UP001159405"/>
    </source>
</evidence>
<evidence type="ECO:0000256" key="7">
    <source>
        <dbReference type="ARBA" id="ARBA00023170"/>
    </source>
</evidence>
<feature type="transmembrane region" description="Helical" evidence="10">
    <location>
        <begin position="97"/>
        <end position="117"/>
    </location>
</feature>
<keyword evidence="13" id="KW-1185">Reference proteome</keyword>
<comment type="caution">
    <text evidence="12">The sequence shown here is derived from an EMBL/GenBank/DDBJ whole genome shotgun (WGS) entry which is preliminary data.</text>
</comment>
<keyword evidence="7 9" id="KW-0675">Receptor</keyword>
<comment type="similarity">
    <text evidence="9">Belongs to the G-protein coupled receptor 1 family.</text>
</comment>
<feature type="transmembrane region" description="Helical" evidence="10">
    <location>
        <begin position="217"/>
        <end position="246"/>
    </location>
</feature>
<name>A0ABN8NXL9_9CNID</name>
<evidence type="ECO:0000256" key="4">
    <source>
        <dbReference type="ARBA" id="ARBA00022989"/>
    </source>
</evidence>
<dbReference type="Pfam" id="PF00001">
    <property type="entry name" value="7tm_1"/>
    <property type="match status" value="1"/>
</dbReference>
<evidence type="ECO:0000256" key="10">
    <source>
        <dbReference type="SAM" id="Phobius"/>
    </source>
</evidence>
<dbReference type="PANTHER" id="PTHR24248">
    <property type="entry name" value="ADRENERGIC RECEPTOR-RELATED G-PROTEIN COUPLED RECEPTOR"/>
    <property type="match status" value="1"/>
</dbReference>
<comment type="subcellular location">
    <subcellularLocation>
        <location evidence="1">Cell membrane</location>
        <topology evidence="1">Multi-pass membrane protein</topology>
    </subcellularLocation>
</comment>
<feature type="domain" description="G-protein coupled receptors family 1 profile" evidence="11">
    <location>
        <begin position="76"/>
        <end position="348"/>
    </location>
</feature>
<organism evidence="12 13">
    <name type="scientific">Porites lobata</name>
    <dbReference type="NCBI Taxonomy" id="104759"/>
    <lineage>
        <taxon>Eukaryota</taxon>
        <taxon>Metazoa</taxon>
        <taxon>Cnidaria</taxon>
        <taxon>Anthozoa</taxon>
        <taxon>Hexacorallia</taxon>
        <taxon>Scleractinia</taxon>
        <taxon>Fungiina</taxon>
        <taxon>Poritidae</taxon>
        <taxon>Porites</taxon>
    </lineage>
</organism>
<protein>
    <recommendedName>
        <fullName evidence="11">G-protein coupled receptors family 1 profile domain-containing protein</fullName>
    </recommendedName>
</protein>
<dbReference type="CDD" id="cd14967">
    <property type="entry name" value="7tmA_amine_R-like"/>
    <property type="match status" value="1"/>
</dbReference>
<keyword evidence="2" id="KW-1003">Cell membrane</keyword>
<evidence type="ECO:0000256" key="2">
    <source>
        <dbReference type="ARBA" id="ARBA00022475"/>
    </source>
</evidence>
<dbReference type="Proteomes" id="UP001159405">
    <property type="component" value="Unassembled WGS sequence"/>
</dbReference>
<keyword evidence="5 9" id="KW-0297">G-protein coupled receptor</keyword>
<evidence type="ECO:0000259" key="11">
    <source>
        <dbReference type="PROSITE" id="PS50262"/>
    </source>
</evidence>
<dbReference type="SUPFAM" id="SSF81321">
    <property type="entry name" value="Family A G protein-coupled receptor-like"/>
    <property type="match status" value="1"/>
</dbReference>
<dbReference type="InterPro" id="IPR017452">
    <property type="entry name" value="GPCR_Rhodpsn_7TM"/>
</dbReference>
<evidence type="ECO:0000256" key="8">
    <source>
        <dbReference type="ARBA" id="ARBA00023224"/>
    </source>
</evidence>
<feature type="transmembrane region" description="Helical" evidence="10">
    <location>
        <begin position="331"/>
        <end position="351"/>
    </location>
</feature>
<evidence type="ECO:0000256" key="6">
    <source>
        <dbReference type="ARBA" id="ARBA00023136"/>
    </source>
</evidence>
<dbReference type="InterPro" id="IPR000276">
    <property type="entry name" value="GPCR_Rhodpsn"/>
</dbReference>
<dbReference type="PRINTS" id="PR00237">
    <property type="entry name" value="GPCRRHODOPSN"/>
</dbReference>
<feature type="transmembrane region" description="Helical" evidence="10">
    <location>
        <begin position="137"/>
        <end position="156"/>
    </location>
</feature>
<sequence length="409" mass="46021">MLKGFRVSKEELTSLFNMQADTIINNSFTSSSTPHEAAQNLSVNASSGGETIGPSNSEIISQVIILLVVLIISVGGNGLVCFLVFTVKQLQIPTNYFILSLAMADFLFAVMCLPFRIVNILQNYHWTLGLAACKFWIWLDLLFCSASIANLAAISVDRYLKIASPLTYDIRMTSVRVVLTLIALWGYSVCLASLSFVQGEAPGIIVVRQTCYIDNKIFLTVISVIGFFAPFLIMILMYCFVFKMALAQAKEMFRRHESLYAGNKPNARRKSTRMSAGTIFFEVKATKTLIILLSVFCVCWSPFFVMTLLSLHSPEVYRGLPRWLSVLLKVVFVHLLPNCNSAFNPIIYTIYNHQFRKATEKLFKHYRRARSGSFTSFSEPLTELRRRNHAACSRTSQTTSSCMREESGI</sequence>
<keyword evidence="8 9" id="KW-0807">Transducer</keyword>
<reference evidence="12 13" key="1">
    <citation type="submission" date="2022-05" db="EMBL/GenBank/DDBJ databases">
        <authorList>
            <consortium name="Genoscope - CEA"/>
            <person name="William W."/>
        </authorList>
    </citation>
    <scope>NUCLEOTIDE SEQUENCE [LARGE SCALE GENOMIC DNA]</scope>
</reference>
<evidence type="ECO:0000256" key="3">
    <source>
        <dbReference type="ARBA" id="ARBA00022692"/>
    </source>
</evidence>
<evidence type="ECO:0000256" key="5">
    <source>
        <dbReference type="ARBA" id="ARBA00023040"/>
    </source>
</evidence>
<proteinExistence type="inferred from homology"/>
<evidence type="ECO:0000256" key="1">
    <source>
        <dbReference type="ARBA" id="ARBA00004651"/>
    </source>
</evidence>
<keyword evidence="6 10" id="KW-0472">Membrane</keyword>